<dbReference type="PANTHER" id="PTHR30469:SF15">
    <property type="entry name" value="HLYD FAMILY OF SECRETION PROTEINS"/>
    <property type="match status" value="1"/>
</dbReference>
<dbReference type="Gene3D" id="2.40.50.100">
    <property type="match status" value="1"/>
</dbReference>
<keyword evidence="2" id="KW-0732">Signal</keyword>
<dbReference type="RefSeq" id="WP_141640789.1">
    <property type="nucleotide sequence ID" value="NZ_VIFM01000006.1"/>
</dbReference>
<proteinExistence type="inferred from homology"/>
<dbReference type="InterPro" id="IPR058792">
    <property type="entry name" value="Beta-barrel_RND_2"/>
</dbReference>
<dbReference type="Pfam" id="PF25954">
    <property type="entry name" value="Beta-barrel_RND_2"/>
    <property type="match status" value="1"/>
</dbReference>
<dbReference type="Proteomes" id="UP000315369">
    <property type="component" value="Unassembled WGS sequence"/>
</dbReference>
<dbReference type="AlphaFoldDB" id="A0A540X8L1"/>
<evidence type="ECO:0000256" key="2">
    <source>
        <dbReference type="SAM" id="SignalP"/>
    </source>
</evidence>
<comment type="similarity">
    <text evidence="1">Belongs to the membrane fusion protein (MFP) (TC 8.A.1) family.</text>
</comment>
<dbReference type="NCBIfam" id="TIGR01730">
    <property type="entry name" value="RND_mfp"/>
    <property type="match status" value="1"/>
</dbReference>
<gene>
    <name evidence="5" type="ORF">FJV41_02615</name>
</gene>
<evidence type="ECO:0000313" key="5">
    <source>
        <dbReference type="EMBL" id="TQF17519.1"/>
    </source>
</evidence>
<comment type="caution">
    <text evidence="5">The sequence shown here is derived from an EMBL/GenBank/DDBJ whole genome shotgun (WGS) entry which is preliminary data.</text>
</comment>
<keyword evidence="6" id="KW-1185">Reference proteome</keyword>
<dbReference type="Pfam" id="PF25973">
    <property type="entry name" value="BSH_CzcB"/>
    <property type="match status" value="1"/>
</dbReference>
<dbReference type="GO" id="GO:0015562">
    <property type="term" value="F:efflux transmembrane transporter activity"/>
    <property type="evidence" value="ECO:0007669"/>
    <property type="project" value="TreeGrafter"/>
</dbReference>
<dbReference type="SUPFAM" id="SSF111369">
    <property type="entry name" value="HlyD-like secretion proteins"/>
    <property type="match status" value="1"/>
</dbReference>
<organism evidence="5 6">
    <name type="scientific">Myxococcus llanfairpwllgwyngyllgogerychwyrndrobwllllantysiliogogogochensis</name>
    <dbReference type="NCBI Taxonomy" id="2590453"/>
    <lineage>
        <taxon>Bacteria</taxon>
        <taxon>Pseudomonadati</taxon>
        <taxon>Myxococcota</taxon>
        <taxon>Myxococcia</taxon>
        <taxon>Myxococcales</taxon>
        <taxon>Cystobacterineae</taxon>
        <taxon>Myxococcaceae</taxon>
        <taxon>Myxococcus</taxon>
    </lineage>
</organism>
<dbReference type="InterPro" id="IPR006143">
    <property type="entry name" value="RND_pump_MFP"/>
</dbReference>
<reference evidence="5 6" key="1">
    <citation type="submission" date="2019-06" db="EMBL/GenBank/DDBJ databases">
        <authorList>
            <person name="Livingstone P."/>
            <person name="Whitworth D."/>
        </authorList>
    </citation>
    <scope>NUCLEOTIDE SEQUENCE [LARGE SCALE GENOMIC DNA]</scope>
    <source>
        <strain evidence="5 6">AM401</strain>
    </source>
</reference>
<sequence length="304" mass="32808">MSSRQAVRYRRRWARAGALTGLMLATSGRALAQTPTPAPTEQVLSAPRPLLGVVVASQVLDLVAEVEGRLSEVKAHVGQRVDAGELVASVDSEPMRLELAARQSTARASEAIAQRAVIVLAQARQRLEREQRIRDFSAAQAEETARNDVAMAEADLYLAQAQLGTSKARMAQAERDVALARLKAPFTGIVTEQYLTPGMRVTRDTPVLRLVSEQLRLRFAVPERLAPGLRPGDTVRVLLSTVGVELTATVDRLSPEVDPASRHQKAEALLQVPDALRGRLASGLVADVYLQPDSPARGRAATVP</sequence>
<dbReference type="GO" id="GO:1990281">
    <property type="term" value="C:efflux pump complex"/>
    <property type="evidence" value="ECO:0007669"/>
    <property type="project" value="TreeGrafter"/>
</dbReference>
<feature type="domain" description="CusB-like beta-barrel" evidence="3">
    <location>
        <begin position="217"/>
        <end position="292"/>
    </location>
</feature>
<evidence type="ECO:0000259" key="3">
    <source>
        <dbReference type="Pfam" id="PF25954"/>
    </source>
</evidence>
<accession>A0A540X8L1</accession>
<feature type="chain" id="PRO_5021797671" evidence="2">
    <location>
        <begin position="33"/>
        <end position="304"/>
    </location>
</feature>
<feature type="signal peptide" evidence="2">
    <location>
        <begin position="1"/>
        <end position="32"/>
    </location>
</feature>
<dbReference type="InterPro" id="IPR058647">
    <property type="entry name" value="BSH_CzcB-like"/>
</dbReference>
<dbReference type="EMBL" id="VIFM01000006">
    <property type="protein sequence ID" value="TQF17519.1"/>
    <property type="molecule type" value="Genomic_DNA"/>
</dbReference>
<dbReference type="OrthoDB" id="5383074at2"/>
<dbReference type="PANTHER" id="PTHR30469">
    <property type="entry name" value="MULTIDRUG RESISTANCE PROTEIN MDTA"/>
    <property type="match status" value="1"/>
</dbReference>
<evidence type="ECO:0000259" key="4">
    <source>
        <dbReference type="Pfam" id="PF25973"/>
    </source>
</evidence>
<protein>
    <submittedName>
        <fullName evidence="5">Efflux RND transporter periplasmic adaptor subunit</fullName>
    </submittedName>
</protein>
<name>A0A540X8L1_9BACT</name>
<evidence type="ECO:0000256" key="1">
    <source>
        <dbReference type="ARBA" id="ARBA00009477"/>
    </source>
</evidence>
<dbReference type="Gene3D" id="1.10.287.470">
    <property type="entry name" value="Helix hairpin bin"/>
    <property type="match status" value="1"/>
</dbReference>
<feature type="domain" description="CzcB-like barrel-sandwich hybrid" evidence="4">
    <location>
        <begin position="60"/>
        <end position="210"/>
    </location>
</feature>
<dbReference type="Gene3D" id="2.40.30.170">
    <property type="match status" value="1"/>
</dbReference>
<evidence type="ECO:0000313" key="6">
    <source>
        <dbReference type="Proteomes" id="UP000315369"/>
    </source>
</evidence>